<dbReference type="Pfam" id="PF09524">
    <property type="entry name" value="Phg_2220_C"/>
    <property type="match status" value="1"/>
</dbReference>
<evidence type="ECO:0000313" key="2">
    <source>
        <dbReference type="EMBL" id="PSW05476.1"/>
    </source>
</evidence>
<keyword evidence="3" id="KW-1185">Reference proteome</keyword>
<protein>
    <recommendedName>
        <fullName evidence="1">Phage conserved hypothetical protein C-terminal domain-containing protein</fullName>
    </recommendedName>
</protein>
<organism evidence="2 3">
    <name type="scientific">Photobacterium lipolyticum</name>
    <dbReference type="NCBI Taxonomy" id="266810"/>
    <lineage>
        <taxon>Bacteria</taxon>
        <taxon>Pseudomonadati</taxon>
        <taxon>Pseudomonadota</taxon>
        <taxon>Gammaproteobacteria</taxon>
        <taxon>Vibrionales</taxon>
        <taxon>Vibrionaceae</taxon>
        <taxon>Photobacterium</taxon>
    </lineage>
</organism>
<comment type="caution">
    <text evidence="2">The sequence shown here is derived from an EMBL/GenBank/DDBJ whole genome shotgun (WGS) entry which is preliminary data.</text>
</comment>
<gene>
    <name evidence="2" type="ORF">C9I89_09525</name>
</gene>
<accession>A0A2T3MZY2</accession>
<dbReference type="InterPro" id="IPR009731">
    <property type="entry name" value="P-like"/>
</dbReference>
<proteinExistence type="predicted"/>
<sequence length="372" mass="42232">MKIPIYQLKIRFTEPDRVIVDSVADKAGTNEGVFVYIKQVIDHLNSVVGSRFKPDAKASTKNISGRLSDGASVKVLKLVIDYKACEWLNDPKMAQFLRPSTLFGTEKFNGYLIAAKQAIRGTTKGNATNGSRSGWQDSLDSLCVSSQKPISDYSHTLAMTVNNQISTMYVVHWPSWLNRFKTEDIQGHFLAEITLLLAKNEVSEQQLQAAISVAPGRKFYPYPAPFDWLEMCKEQVSTGLPSVDEVYKELEQYWMVRRDPDLLKNHKWNHDVSLWIMQTVKDDFYQKNLGPSDLKLRIRRELSLWEKHVEEGGKVTPHVKQLPRPALKIPTIAEQLGLNANVPAAMQARIDAMKQNKCAYQAPIEKIISKRK</sequence>
<evidence type="ECO:0000259" key="1">
    <source>
        <dbReference type="Pfam" id="PF09524"/>
    </source>
</evidence>
<evidence type="ECO:0000313" key="3">
    <source>
        <dbReference type="Proteomes" id="UP000240904"/>
    </source>
</evidence>
<feature type="domain" description="Phage conserved hypothetical protein C-terminal" evidence="1">
    <location>
        <begin position="40"/>
        <end position="112"/>
    </location>
</feature>
<dbReference type="Pfam" id="PF06992">
    <property type="entry name" value="Phage_lambda_P"/>
    <property type="match status" value="1"/>
</dbReference>
<dbReference type="NCBIfam" id="TIGR02220">
    <property type="entry name" value="phg_TIGR02220"/>
    <property type="match status" value="1"/>
</dbReference>
<name>A0A2T3MZY2_9GAMM</name>
<dbReference type="Proteomes" id="UP000240904">
    <property type="component" value="Unassembled WGS sequence"/>
</dbReference>
<dbReference type="AlphaFoldDB" id="A0A2T3MZY2"/>
<reference evidence="2 3" key="1">
    <citation type="submission" date="2018-03" db="EMBL/GenBank/DDBJ databases">
        <title>Whole genome sequencing of Histamine producing bacteria.</title>
        <authorList>
            <person name="Butler K."/>
        </authorList>
    </citation>
    <scope>NUCLEOTIDE SEQUENCE [LARGE SCALE GENOMIC DNA]</scope>
    <source>
        <strain evidence="2 3">DSM 16190</strain>
    </source>
</reference>
<dbReference type="InterPro" id="IPR011741">
    <property type="entry name" value="Phg_2220_C"/>
</dbReference>
<dbReference type="GO" id="GO:0006270">
    <property type="term" value="P:DNA replication initiation"/>
    <property type="evidence" value="ECO:0007669"/>
    <property type="project" value="InterPro"/>
</dbReference>
<dbReference type="EMBL" id="PYMC01000005">
    <property type="protein sequence ID" value="PSW05476.1"/>
    <property type="molecule type" value="Genomic_DNA"/>
</dbReference>